<name>A0A414PH62_BACSE</name>
<dbReference type="CDD" id="cd06223">
    <property type="entry name" value="PRTases_typeI"/>
    <property type="match status" value="1"/>
</dbReference>
<evidence type="ECO:0000259" key="1">
    <source>
        <dbReference type="Pfam" id="PF00156"/>
    </source>
</evidence>
<dbReference type="GO" id="GO:0016757">
    <property type="term" value="F:glycosyltransferase activity"/>
    <property type="evidence" value="ECO:0007669"/>
    <property type="project" value="UniProtKB-KW"/>
</dbReference>
<protein>
    <submittedName>
        <fullName evidence="2">Orotate phosphoribosyltransferase</fullName>
    </submittedName>
</protein>
<dbReference type="Proteomes" id="UP000283762">
    <property type="component" value="Unassembled WGS sequence"/>
</dbReference>
<dbReference type="InterPro" id="IPR000836">
    <property type="entry name" value="PRTase_dom"/>
</dbReference>
<dbReference type="Pfam" id="PF00156">
    <property type="entry name" value="Pribosyltran"/>
    <property type="match status" value="1"/>
</dbReference>
<sequence length="216" mass="25017">MFCFARSDFFEDHQPLKPFKSHGIKVAFYGYYYPSRYADLIDDEQRAFCCSLYQFKEGENHGIEFFKACMSVLNLADAPYHILFMPCSDEFKYARRFKRLDWYITTHRPDLSSGLYDVDVFESRDSLHEAKGGENRILERNYRITGNIEGKQIIIVDDVLTSGQSMADYKEEIERCGGKVVAAIFYGKTVTRPPLLLIKAHVWGGCIVNKIKELTK</sequence>
<reference evidence="2 3" key="1">
    <citation type="submission" date="2018-08" db="EMBL/GenBank/DDBJ databases">
        <title>A genome reference for cultivated species of the human gut microbiota.</title>
        <authorList>
            <person name="Zou Y."/>
            <person name="Xue W."/>
            <person name="Luo G."/>
        </authorList>
    </citation>
    <scope>NUCLEOTIDE SEQUENCE [LARGE SCALE GENOMIC DNA]</scope>
    <source>
        <strain evidence="2 3">AM25-16</strain>
    </source>
</reference>
<feature type="domain" description="Phosphoribosyltransferase" evidence="1">
    <location>
        <begin position="135"/>
        <end position="184"/>
    </location>
</feature>
<evidence type="ECO:0000313" key="2">
    <source>
        <dbReference type="EMBL" id="RHF67458.1"/>
    </source>
</evidence>
<dbReference type="InterPro" id="IPR029057">
    <property type="entry name" value="PRTase-like"/>
</dbReference>
<gene>
    <name evidence="2" type="ORF">DW668_18770</name>
</gene>
<organism evidence="2 3">
    <name type="scientific">Bacteroides stercoris</name>
    <dbReference type="NCBI Taxonomy" id="46506"/>
    <lineage>
        <taxon>Bacteria</taxon>
        <taxon>Pseudomonadati</taxon>
        <taxon>Bacteroidota</taxon>
        <taxon>Bacteroidia</taxon>
        <taxon>Bacteroidales</taxon>
        <taxon>Bacteroidaceae</taxon>
        <taxon>Bacteroides</taxon>
    </lineage>
</organism>
<dbReference type="EMBL" id="QRHJ01000124">
    <property type="protein sequence ID" value="RHF67458.1"/>
    <property type="molecule type" value="Genomic_DNA"/>
</dbReference>
<comment type="caution">
    <text evidence="2">The sequence shown here is derived from an EMBL/GenBank/DDBJ whole genome shotgun (WGS) entry which is preliminary data.</text>
</comment>
<proteinExistence type="predicted"/>
<dbReference type="SUPFAM" id="SSF53271">
    <property type="entry name" value="PRTase-like"/>
    <property type="match status" value="1"/>
</dbReference>
<dbReference type="Gene3D" id="3.40.50.2020">
    <property type="match status" value="1"/>
</dbReference>
<dbReference type="AlphaFoldDB" id="A0A414PH62"/>
<accession>A0A414PH62</accession>
<keyword evidence="2" id="KW-0808">Transferase</keyword>
<keyword evidence="2" id="KW-0328">Glycosyltransferase</keyword>
<evidence type="ECO:0000313" key="3">
    <source>
        <dbReference type="Proteomes" id="UP000283762"/>
    </source>
</evidence>